<feature type="non-terminal residue" evidence="1">
    <location>
        <position position="64"/>
    </location>
</feature>
<feature type="non-terminal residue" evidence="1">
    <location>
        <position position="1"/>
    </location>
</feature>
<sequence length="64" mass="7586">FTVPVCYSTVQYCMYCYMYCILFTFVHSSTKRVIFCLHVFYSKQVTVAYFSFAQCCRITNTSIQ</sequence>
<name>A0A1A8DZ86_NOTKA</name>
<dbReference type="AlphaFoldDB" id="A0A1A8DZ86"/>
<gene>
    <name evidence="1" type="primary">Nfu_g_1_025400</name>
</gene>
<reference evidence="1" key="2">
    <citation type="submission" date="2016-06" db="EMBL/GenBank/DDBJ databases">
        <title>The genome of a short-lived fish provides insights into sex chromosome evolution and the genetic control of aging.</title>
        <authorList>
            <person name="Reichwald K."/>
            <person name="Felder M."/>
            <person name="Petzold A."/>
            <person name="Koch P."/>
            <person name="Groth M."/>
            <person name="Platzer M."/>
        </authorList>
    </citation>
    <scope>NUCLEOTIDE SEQUENCE</scope>
    <source>
        <tissue evidence="1">Brain</tissue>
    </source>
</reference>
<organism evidence="1">
    <name type="scientific">Nothobranchius kadleci</name>
    <name type="common">African annual killifish</name>
    <dbReference type="NCBI Taxonomy" id="1051664"/>
    <lineage>
        <taxon>Eukaryota</taxon>
        <taxon>Metazoa</taxon>
        <taxon>Chordata</taxon>
        <taxon>Craniata</taxon>
        <taxon>Vertebrata</taxon>
        <taxon>Euteleostomi</taxon>
        <taxon>Actinopterygii</taxon>
        <taxon>Neopterygii</taxon>
        <taxon>Teleostei</taxon>
        <taxon>Neoteleostei</taxon>
        <taxon>Acanthomorphata</taxon>
        <taxon>Ovalentaria</taxon>
        <taxon>Atherinomorphae</taxon>
        <taxon>Cyprinodontiformes</taxon>
        <taxon>Nothobranchiidae</taxon>
        <taxon>Nothobranchius</taxon>
    </lineage>
</organism>
<evidence type="ECO:0000313" key="1">
    <source>
        <dbReference type="EMBL" id="SBQ39675.1"/>
    </source>
</evidence>
<reference evidence="1" key="1">
    <citation type="submission" date="2016-05" db="EMBL/GenBank/DDBJ databases">
        <authorList>
            <person name="Lavstsen T."/>
            <person name="Jespersen J.S."/>
        </authorList>
    </citation>
    <scope>NUCLEOTIDE SEQUENCE</scope>
    <source>
        <tissue evidence="1">Brain</tissue>
    </source>
</reference>
<accession>A0A1A8DZ86</accession>
<protein>
    <submittedName>
        <fullName evidence="1">Uncharacterized protein</fullName>
    </submittedName>
</protein>
<proteinExistence type="predicted"/>
<dbReference type="EMBL" id="HAEA01011195">
    <property type="protein sequence ID" value="SBQ39675.1"/>
    <property type="molecule type" value="Transcribed_RNA"/>
</dbReference>